<dbReference type="InterPro" id="IPR007110">
    <property type="entry name" value="Ig-like_dom"/>
</dbReference>
<name>A0A399FBF5_9DEIN</name>
<comment type="caution">
    <text evidence="2">The sequence shown here is derived from an EMBL/GenBank/DDBJ whole genome shotgun (WGS) entry which is preliminary data.</text>
</comment>
<dbReference type="GO" id="GO:0016787">
    <property type="term" value="F:hydrolase activity"/>
    <property type="evidence" value="ECO:0007669"/>
    <property type="project" value="UniProtKB-KW"/>
</dbReference>
<feature type="domain" description="Ig-like" evidence="1">
    <location>
        <begin position="215"/>
        <end position="253"/>
    </location>
</feature>
<dbReference type="SUPFAM" id="SSF55920">
    <property type="entry name" value="Creatinase/aminopeptidase"/>
    <property type="match status" value="1"/>
</dbReference>
<keyword evidence="3" id="KW-1185">Reference proteome</keyword>
<dbReference type="Pfam" id="PF00557">
    <property type="entry name" value="Peptidase_M24"/>
    <property type="match status" value="1"/>
</dbReference>
<evidence type="ECO:0000259" key="1">
    <source>
        <dbReference type="PROSITE" id="PS50835"/>
    </source>
</evidence>
<organism evidence="2 3">
    <name type="scientific">Meiothermus granaticius NBRC 107808</name>
    <dbReference type="NCBI Taxonomy" id="1227551"/>
    <lineage>
        <taxon>Bacteria</taxon>
        <taxon>Thermotogati</taxon>
        <taxon>Deinococcota</taxon>
        <taxon>Deinococci</taxon>
        <taxon>Thermales</taxon>
        <taxon>Thermaceae</taxon>
        <taxon>Meiothermus</taxon>
    </lineage>
</organism>
<evidence type="ECO:0000313" key="3">
    <source>
        <dbReference type="Proteomes" id="UP000266178"/>
    </source>
</evidence>
<keyword evidence="2" id="KW-0378">Hydrolase</keyword>
<dbReference type="PROSITE" id="PS50835">
    <property type="entry name" value="IG_LIKE"/>
    <property type="match status" value="1"/>
</dbReference>
<dbReference type="InterPro" id="IPR036005">
    <property type="entry name" value="Creatinase/aminopeptidase-like"/>
</dbReference>
<dbReference type="Proteomes" id="UP000266178">
    <property type="component" value="Unassembled WGS sequence"/>
</dbReference>
<dbReference type="OrthoDB" id="9806388at2"/>
<dbReference type="PANTHER" id="PTHR46112">
    <property type="entry name" value="AMINOPEPTIDASE"/>
    <property type="match status" value="1"/>
</dbReference>
<proteinExistence type="predicted"/>
<dbReference type="PANTHER" id="PTHR46112:SF3">
    <property type="entry name" value="AMINOPEPTIDASE YPDF"/>
    <property type="match status" value="1"/>
</dbReference>
<dbReference type="EC" id="3.4.-.-" evidence="2"/>
<dbReference type="AlphaFoldDB" id="A0A399FBF5"/>
<dbReference type="RefSeq" id="WP_119356493.1">
    <property type="nucleotide sequence ID" value="NZ_BJXM01000006.1"/>
</dbReference>
<dbReference type="InterPro" id="IPR000994">
    <property type="entry name" value="Pept_M24"/>
</dbReference>
<dbReference type="Gene3D" id="3.90.230.10">
    <property type="entry name" value="Creatinase/methionine aminopeptidase superfamily"/>
    <property type="match status" value="1"/>
</dbReference>
<dbReference type="InterPro" id="IPR050659">
    <property type="entry name" value="Peptidase_M24B"/>
</dbReference>
<evidence type="ECO:0000313" key="2">
    <source>
        <dbReference type="EMBL" id="RIH93025.1"/>
    </source>
</evidence>
<gene>
    <name evidence="2" type="ORF">Mgrana_00983</name>
</gene>
<dbReference type="EMBL" id="QWLB01000010">
    <property type="protein sequence ID" value="RIH93025.1"/>
    <property type="molecule type" value="Genomic_DNA"/>
</dbReference>
<sequence>MTQEKLSQVQRFLQERGIDGWLVYDFRGTNPFVSRILDHGEGLLTRRWFIWIPAKGELQVLVHDIEFGSFPKRGYAVAKYNSRESLVTSLRTLLGGAKTIAMEYSPQNNIPYVSKVDGGTLEMVRSLGVEVVSSGDVLQLLLTWTPEQLAQHRRAAQALTATKDAALDYIREHVARQKPLTEYQLQQYMSQFIEAQGLDPDHPPIVGFGPGAGDPHYAPSATRSKTLEPGDAILMDLWCKVPGDHPFADITWMAFYGSPGEAFLRAYHAVIAARDAGMALLRDRYPQRPVRGYEVDQAVRQVLIDAGFEAHLKHRTGHSLGIQAIHGEAAHFDAFETWDERLVLPGLGFTIEPGVYFPQFGVRSEINVYTHPKEVEITTAIQRQLEVIE</sequence>
<dbReference type="CDD" id="cd01066">
    <property type="entry name" value="APP_MetAP"/>
    <property type="match status" value="1"/>
</dbReference>
<reference evidence="2 3" key="1">
    <citation type="submission" date="2018-08" db="EMBL/GenBank/DDBJ databases">
        <title>Meiothermus granaticius genome AF-68 sequencing project.</title>
        <authorList>
            <person name="Da Costa M.S."/>
            <person name="Albuquerque L."/>
            <person name="Raposo P."/>
            <person name="Froufe H.J.C."/>
            <person name="Barroso C.S."/>
            <person name="Egas C."/>
        </authorList>
    </citation>
    <scope>NUCLEOTIDE SEQUENCE [LARGE SCALE GENOMIC DNA]</scope>
    <source>
        <strain evidence="2 3">AF-68</strain>
    </source>
</reference>
<protein>
    <submittedName>
        <fullName evidence="2">Putative peptidase</fullName>
        <ecNumber evidence="2">3.4.-.-</ecNumber>
    </submittedName>
</protein>
<accession>A0A399FBF5</accession>